<dbReference type="RefSeq" id="WP_201662470.1">
    <property type="nucleotide sequence ID" value="NZ_CAJHCS010000066.1"/>
</dbReference>
<evidence type="ECO:0000313" key="3">
    <source>
        <dbReference type="Proteomes" id="UP001494588"/>
    </source>
</evidence>
<dbReference type="EMBL" id="JAZHGC010000088">
    <property type="protein sequence ID" value="MEM5292394.1"/>
    <property type="molecule type" value="Genomic_DNA"/>
</dbReference>
<dbReference type="Pfam" id="PF13340">
    <property type="entry name" value="DUF4096"/>
    <property type="match status" value="1"/>
</dbReference>
<dbReference type="Proteomes" id="UP001494588">
    <property type="component" value="Unassembled WGS sequence"/>
</dbReference>
<sequence length="81" mass="9344">MIERRQSTQTVTYQPLTDDEWVVVEPLVGPRRPALAVRAPPVCGLNPVLHVFTTKCLWVHLPQNLGYPPHITARCNFKRWQ</sequence>
<comment type="caution">
    <text evidence="2">The sequence shown here is derived from an EMBL/GenBank/DDBJ whole genome shotgun (WGS) entry which is preliminary data.</text>
</comment>
<proteinExistence type="predicted"/>
<evidence type="ECO:0000313" key="2">
    <source>
        <dbReference type="EMBL" id="MEM5292394.1"/>
    </source>
</evidence>
<organism evidence="2 3">
    <name type="scientific">Paraburkholderia sabiae</name>
    <dbReference type="NCBI Taxonomy" id="273251"/>
    <lineage>
        <taxon>Bacteria</taxon>
        <taxon>Pseudomonadati</taxon>
        <taxon>Pseudomonadota</taxon>
        <taxon>Betaproteobacteria</taxon>
        <taxon>Burkholderiales</taxon>
        <taxon>Burkholderiaceae</taxon>
        <taxon>Paraburkholderia</taxon>
    </lineage>
</organism>
<gene>
    <name evidence="2" type="ORF">V4C55_42810</name>
</gene>
<name>A0ABU9QSC1_9BURK</name>
<accession>A0ABU9QSC1</accession>
<protein>
    <submittedName>
        <fullName evidence="2">Transposase</fullName>
    </submittedName>
</protein>
<keyword evidence="3" id="KW-1185">Reference proteome</keyword>
<evidence type="ECO:0000259" key="1">
    <source>
        <dbReference type="Pfam" id="PF13340"/>
    </source>
</evidence>
<dbReference type="InterPro" id="IPR025161">
    <property type="entry name" value="IS402-like_dom"/>
</dbReference>
<feature type="domain" description="Insertion element IS402-like" evidence="1">
    <location>
        <begin position="16"/>
        <end position="81"/>
    </location>
</feature>
<reference evidence="2 3" key="1">
    <citation type="submission" date="2024-01" db="EMBL/GenBank/DDBJ databases">
        <title>The diversity of rhizobia nodulating Mimosa spp. in eleven states of Brazil covering several biomes is determined by host plant, location, and edaphic factors.</title>
        <authorList>
            <person name="Rouws L."/>
            <person name="Barauna A."/>
            <person name="Beukes C."/>
            <person name="De Faria S.M."/>
            <person name="Gross E."/>
            <person name="Dos Reis Junior F.B."/>
            <person name="Simon M."/>
            <person name="Maluk M."/>
            <person name="Odee D.W."/>
            <person name="Kenicer G."/>
            <person name="Young J.P.W."/>
            <person name="Reis V.M."/>
            <person name="Zilli J."/>
            <person name="James E.K."/>
        </authorList>
    </citation>
    <scope>NUCLEOTIDE SEQUENCE [LARGE SCALE GENOMIC DNA]</scope>
    <source>
        <strain evidence="2 3">JPY77</strain>
    </source>
</reference>